<organism evidence="1 2">
    <name type="scientific">Pseudonocardia hispaniensis</name>
    <dbReference type="NCBI Taxonomy" id="904933"/>
    <lineage>
        <taxon>Bacteria</taxon>
        <taxon>Bacillati</taxon>
        <taxon>Actinomycetota</taxon>
        <taxon>Actinomycetes</taxon>
        <taxon>Pseudonocardiales</taxon>
        <taxon>Pseudonocardiaceae</taxon>
        <taxon>Pseudonocardia</taxon>
    </lineage>
</organism>
<reference evidence="2" key="1">
    <citation type="journal article" date="2019" name="Int. J. Syst. Evol. Microbiol.">
        <title>The Global Catalogue of Microorganisms (GCM) 10K type strain sequencing project: providing services to taxonomists for standard genome sequencing and annotation.</title>
        <authorList>
            <consortium name="The Broad Institute Genomics Platform"/>
            <consortium name="The Broad Institute Genome Sequencing Center for Infectious Disease"/>
            <person name="Wu L."/>
            <person name="Ma J."/>
        </authorList>
    </citation>
    <scope>NUCLEOTIDE SEQUENCE [LARGE SCALE GENOMIC DNA]</scope>
    <source>
        <strain evidence="2">CCM 8391</strain>
    </source>
</reference>
<comment type="caution">
    <text evidence="1">The sequence shown here is derived from an EMBL/GenBank/DDBJ whole genome shotgun (WGS) entry which is preliminary data.</text>
</comment>
<dbReference type="EMBL" id="JBHSQW010000044">
    <property type="protein sequence ID" value="MFC5996561.1"/>
    <property type="molecule type" value="Genomic_DNA"/>
</dbReference>
<evidence type="ECO:0000313" key="2">
    <source>
        <dbReference type="Proteomes" id="UP001596302"/>
    </source>
</evidence>
<dbReference type="Proteomes" id="UP001596302">
    <property type="component" value="Unassembled WGS sequence"/>
</dbReference>
<name>A0ABW1J819_9PSEU</name>
<sequence length="80" mass="8729">MWATRTATLGTVVLDGNGRVLDRCDADTNNPPTSRCAGECTHRWVPVVVRGHAVGRESQALNPVRPGTAHIRLDVARSRR</sequence>
<dbReference type="RefSeq" id="WP_379588051.1">
    <property type="nucleotide sequence ID" value="NZ_JBHSQW010000044.1"/>
</dbReference>
<evidence type="ECO:0000313" key="1">
    <source>
        <dbReference type="EMBL" id="MFC5996561.1"/>
    </source>
</evidence>
<keyword evidence="2" id="KW-1185">Reference proteome</keyword>
<dbReference type="InterPro" id="IPR005297">
    <property type="entry name" value="Lipoprotein_repeat"/>
</dbReference>
<proteinExistence type="predicted"/>
<protein>
    <submittedName>
        <fullName evidence="1">Uncharacterized protein</fullName>
    </submittedName>
</protein>
<dbReference type="Pfam" id="PF03640">
    <property type="entry name" value="Lipoprotein_15"/>
    <property type="match status" value="1"/>
</dbReference>
<accession>A0ABW1J819</accession>
<gene>
    <name evidence="1" type="ORF">ACFQE5_20345</name>
</gene>